<keyword evidence="3" id="KW-1133">Transmembrane helix</keyword>
<dbReference type="InterPro" id="IPR053951">
    <property type="entry name" value="K_trans_N"/>
</dbReference>
<sequence length="108" mass="12147">MNNNSDDDDEGGTFALYSLLCRYAKIGLIPSQQAEKIKRYQIFNYIFPPIVLKWPLLLNLNSKTTAPAKMFLLFATMLGTSMVIGDGVLSPSSPFCRLLEESRMLPRV</sequence>
<dbReference type="InterPro" id="IPR003855">
    <property type="entry name" value="K+_transporter"/>
</dbReference>
<protein>
    <recommendedName>
        <fullName evidence="4">K+ potassium transporter integral membrane domain-containing protein</fullName>
    </recommendedName>
</protein>
<dbReference type="AlphaFoldDB" id="A0A9I9E569"/>
<reference evidence="5" key="1">
    <citation type="submission" date="2023-03" db="UniProtKB">
        <authorList>
            <consortium name="EnsemblPlants"/>
        </authorList>
    </citation>
    <scope>IDENTIFICATION</scope>
</reference>
<evidence type="ECO:0000256" key="1">
    <source>
        <dbReference type="ARBA" id="ARBA00004651"/>
    </source>
</evidence>
<organism evidence="5">
    <name type="scientific">Cucumis melo</name>
    <name type="common">Muskmelon</name>
    <dbReference type="NCBI Taxonomy" id="3656"/>
    <lineage>
        <taxon>Eukaryota</taxon>
        <taxon>Viridiplantae</taxon>
        <taxon>Streptophyta</taxon>
        <taxon>Embryophyta</taxon>
        <taxon>Tracheophyta</taxon>
        <taxon>Spermatophyta</taxon>
        <taxon>Magnoliopsida</taxon>
        <taxon>eudicotyledons</taxon>
        <taxon>Gunneridae</taxon>
        <taxon>Pentapetalae</taxon>
        <taxon>rosids</taxon>
        <taxon>fabids</taxon>
        <taxon>Cucurbitales</taxon>
        <taxon>Cucurbitaceae</taxon>
        <taxon>Benincaseae</taxon>
        <taxon>Cucumis</taxon>
    </lineage>
</organism>
<dbReference type="PANTHER" id="PTHR30540">
    <property type="entry name" value="OSMOTIC STRESS POTASSIUM TRANSPORTER"/>
    <property type="match status" value="1"/>
</dbReference>
<proteinExistence type="inferred from homology"/>
<evidence type="ECO:0000259" key="4">
    <source>
        <dbReference type="Pfam" id="PF02705"/>
    </source>
</evidence>
<name>A0A9I9E569_CUCME</name>
<feature type="domain" description="K+ potassium transporter integral membrane" evidence="4">
    <location>
        <begin position="5"/>
        <end position="92"/>
    </location>
</feature>
<dbReference type="Pfam" id="PF02705">
    <property type="entry name" value="K_trans"/>
    <property type="match status" value="1"/>
</dbReference>
<dbReference type="PANTHER" id="PTHR30540:SF87">
    <property type="entry name" value="POTASSIUM TRANSPORTER"/>
    <property type="match status" value="1"/>
</dbReference>
<evidence type="ECO:0000256" key="3">
    <source>
        <dbReference type="SAM" id="Phobius"/>
    </source>
</evidence>
<evidence type="ECO:0000256" key="2">
    <source>
        <dbReference type="ARBA" id="ARBA00008440"/>
    </source>
</evidence>
<comment type="subcellular location">
    <subcellularLocation>
        <location evidence="1">Cell membrane</location>
        <topology evidence="1">Multi-pass membrane protein</topology>
    </subcellularLocation>
</comment>
<dbReference type="Gramene" id="MELO3C028950.2.1">
    <property type="protein sequence ID" value="MELO3C028950.2.1"/>
    <property type="gene ID" value="MELO3C028950.2"/>
</dbReference>
<dbReference type="GO" id="GO:0005886">
    <property type="term" value="C:plasma membrane"/>
    <property type="evidence" value="ECO:0007669"/>
    <property type="project" value="UniProtKB-SubCell"/>
</dbReference>
<keyword evidence="3" id="KW-0472">Membrane</keyword>
<evidence type="ECO:0000313" key="5">
    <source>
        <dbReference type="EnsemblPlants" id="MELO3C028950.2.1"/>
    </source>
</evidence>
<dbReference type="EnsemblPlants" id="MELO3C028950.2.1">
    <property type="protein sequence ID" value="MELO3C028950.2.1"/>
    <property type="gene ID" value="MELO3C028950.2"/>
</dbReference>
<accession>A0A9I9E569</accession>
<comment type="similarity">
    <text evidence="2">Belongs to the HAK/KUP transporter (TC 2.A.72.3) family.</text>
</comment>
<keyword evidence="3" id="KW-0812">Transmembrane</keyword>
<feature type="transmembrane region" description="Helical" evidence="3">
    <location>
        <begin position="70"/>
        <end position="89"/>
    </location>
</feature>
<dbReference type="GO" id="GO:0015079">
    <property type="term" value="F:potassium ion transmembrane transporter activity"/>
    <property type="evidence" value="ECO:0007669"/>
    <property type="project" value="InterPro"/>
</dbReference>